<evidence type="ECO:0000313" key="3">
    <source>
        <dbReference type="Proteomes" id="UP000054477"/>
    </source>
</evidence>
<organism evidence="2 3">
    <name type="scientific">Laccaria amethystina LaAM-08-1</name>
    <dbReference type="NCBI Taxonomy" id="1095629"/>
    <lineage>
        <taxon>Eukaryota</taxon>
        <taxon>Fungi</taxon>
        <taxon>Dikarya</taxon>
        <taxon>Basidiomycota</taxon>
        <taxon>Agaricomycotina</taxon>
        <taxon>Agaricomycetes</taxon>
        <taxon>Agaricomycetidae</taxon>
        <taxon>Agaricales</taxon>
        <taxon>Agaricineae</taxon>
        <taxon>Hydnangiaceae</taxon>
        <taxon>Laccaria</taxon>
    </lineage>
</organism>
<feature type="region of interest" description="Disordered" evidence="1">
    <location>
        <begin position="1"/>
        <end position="66"/>
    </location>
</feature>
<name>A0A0C9WXG9_9AGAR</name>
<sequence length="130" mass="13981">MDPFPDAMDWPTPASEAYSGAPRPYEYEGTPVFSRDDPSLFTLSSSRSEGGGSTRTTTSPYTPRTGTLRMNMNMNDSTQPILHQPKPTTPTATAFSDMWKDALGFDAGHDVEGAGGGGRYEYADGMGMVV</sequence>
<dbReference type="EMBL" id="KN838838">
    <property type="protein sequence ID" value="KIJ93548.1"/>
    <property type="molecule type" value="Genomic_DNA"/>
</dbReference>
<accession>A0A0C9WXG9</accession>
<evidence type="ECO:0000256" key="1">
    <source>
        <dbReference type="SAM" id="MobiDB-lite"/>
    </source>
</evidence>
<gene>
    <name evidence="2" type="ORF">K443DRAFT_12798</name>
</gene>
<feature type="compositionally biased region" description="Low complexity" evidence="1">
    <location>
        <begin position="42"/>
        <end position="66"/>
    </location>
</feature>
<reference evidence="3" key="2">
    <citation type="submission" date="2015-01" db="EMBL/GenBank/DDBJ databases">
        <title>Evolutionary Origins and Diversification of the Mycorrhizal Mutualists.</title>
        <authorList>
            <consortium name="DOE Joint Genome Institute"/>
            <consortium name="Mycorrhizal Genomics Consortium"/>
            <person name="Kohler A."/>
            <person name="Kuo A."/>
            <person name="Nagy L.G."/>
            <person name="Floudas D."/>
            <person name="Copeland A."/>
            <person name="Barry K.W."/>
            <person name="Cichocki N."/>
            <person name="Veneault-Fourrey C."/>
            <person name="LaButti K."/>
            <person name="Lindquist E.A."/>
            <person name="Lipzen A."/>
            <person name="Lundell T."/>
            <person name="Morin E."/>
            <person name="Murat C."/>
            <person name="Riley R."/>
            <person name="Ohm R."/>
            <person name="Sun H."/>
            <person name="Tunlid A."/>
            <person name="Henrissat B."/>
            <person name="Grigoriev I.V."/>
            <person name="Hibbett D.S."/>
            <person name="Martin F."/>
        </authorList>
    </citation>
    <scope>NUCLEOTIDE SEQUENCE [LARGE SCALE GENOMIC DNA]</scope>
    <source>
        <strain evidence="3">LaAM-08-1</strain>
    </source>
</reference>
<feature type="region of interest" description="Disordered" evidence="1">
    <location>
        <begin position="72"/>
        <end position="91"/>
    </location>
</feature>
<dbReference type="HOGENOM" id="CLU_1938506_0_0_1"/>
<proteinExistence type="predicted"/>
<dbReference type="Proteomes" id="UP000054477">
    <property type="component" value="Unassembled WGS sequence"/>
</dbReference>
<reference evidence="2 3" key="1">
    <citation type="submission" date="2014-04" db="EMBL/GenBank/DDBJ databases">
        <authorList>
            <consortium name="DOE Joint Genome Institute"/>
            <person name="Kuo A."/>
            <person name="Kohler A."/>
            <person name="Nagy L.G."/>
            <person name="Floudas D."/>
            <person name="Copeland A."/>
            <person name="Barry K.W."/>
            <person name="Cichocki N."/>
            <person name="Veneault-Fourrey C."/>
            <person name="LaButti K."/>
            <person name="Lindquist E.A."/>
            <person name="Lipzen A."/>
            <person name="Lundell T."/>
            <person name="Morin E."/>
            <person name="Murat C."/>
            <person name="Sun H."/>
            <person name="Tunlid A."/>
            <person name="Henrissat B."/>
            <person name="Grigoriev I.V."/>
            <person name="Hibbett D.S."/>
            <person name="Martin F."/>
            <person name="Nordberg H.P."/>
            <person name="Cantor M.N."/>
            <person name="Hua S.X."/>
        </authorList>
    </citation>
    <scope>NUCLEOTIDE SEQUENCE [LARGE SCALE GENOMIC DNA]</scope>
    <source>
        <strain evidence="2 3">LaAM-08-1</strain>
    </source>
</reference>
<protein>
    <submittedName>
        <fullName evidence="2">Uncharacterized protein</fullName>
    </submittedName>
</protein>
<evidence type="ECO:0000313" key="2">
    <source>
        <dbReference type="EMBL" id="KIJ93548.1"/>
    </source>
</evidence>
<dbReference type="AlphaFoldDB" id="A0A0C9WXG9"/>
<feature type="compositionally biased region" description="Polar residues" evidence="1">
    <location>
        <begin position="72"/>
        <end position="81"/>
    </location>
</feature>
<keyword evidence="3" id="KW-1185">Reference proteome</keyword>